<dbReference type="SMART" id="SM00105">
    <property type="entry name" value="ArfGap"/>
    <property type="match status" value="1"/>
</dbReference>
<dbReference type="PRINTS" id="PR00405">
    <property type="entry name" value="REVINTRACTNG"/>
</dbReference>
<feature type="domain" description="Arf-GAP" evidence="2">
    <location>
        <begin position="11"/>
        <end position="75"/>
    </location>
</feature>
<protein>
    <recommendedName>
        <fullName evidence="2">Arf-GAP domain-containing protein</fullName>
    </recommendedName>
</protein>
<dbReference type="OrthoDB" id="983479at2759"/>
<dbReference type="AlphaFoldDB" id="C5K477"/>
<dbReference type="InParanoid" id="C5K477"/>
<evidence type="ECO:0000259" key="2">
    <source>
        <dbReference type="PROSITE" id="PS50115"/>
    </source>
</evidence>
<name>C5K477_PERM5</name>
<dbReference type="RefSeq" id="XP_002788897.1">
    <property type="nucleotide sequence ID" value="XM_002788851.1"/>
</dbReference>
<dbReference type="PANTHER" id="PTHR46419">
    <property type="entry name" value="ADP-RIBOSYLATION FACTOR GTPASE-ACTIVATING PROTEIN AGD5"/>
    <property type="match status" value="1"/>
</dbReference>
<dbReference type="GO" id="GO:0008270">
    <property type="term" value="F:zinc ion binding"/>
    <property type="evidence" value="ECO:0007669"/>
    <property type="project" value="UniProtKB-KW"/>
</dbReference>
<dbReference type="GO" id="GO:0005096">
    <property type="term" value="F:GTPase activator activity"/>
    <property type="evidence" value="ECO:0007669"/>
    <property type="project" value="InterPro"/>
</dbReference>
<dbReference type="InterPro" id="IPR044520">
    <property type="entry name" value="ARF_GAP_AGD5/15"/>
</dbReference>
<dbReference type="Proteomes" id="UP000007800">
    <property type="component" value="Unassembled WGS sequence"/>
</dbReference>
<organism evidence="4">
    <name type="scientific">Perkinsus marinus (strain ATCC 50983 / TXsc)</name>
    <dbReference type="NCBI Taxonomy" id="423536"/>
    <lineage>
        <taxon>Eukaryota</taxon>
        <taxon>Sar</taxon>
        <taxon>Alveolata</taxon>
        <taxon>Perkinsozoa</taxon>
        <taxon>Perkinsea</taxon>
        <taxon>Perkinsida</taxon>
        <taxon>Perkinsidae</taxon>
        <taxon>Perkinsus</taxon>
    </lineage>
</organism>
<dbReference type="EMBL" id="GG670443">
    <property type="protein sequence ID" value="EER20693.1"/>
    <property type="molecule type" value="Genomic_DNA"/>
</dbReference>
<reference evidence="3 4" key="1">
    <citation type="submission" date="2008-07" db="EMBL/GenBank/DDBJ databases">
        <authorList>
            <person name="El-Sayed N."/>
            <person name="Caler E."/>
            <person name="Inman J."/>
            <person name="Amedeo P."/>
            <person name="Hass B."/>
            <person name="Wortman J."/>
        </authorList>
    </citation>
    <scope>NUCLEOTIDE SEQUENCE [LARGE SCALE GENOMIC DNA]</scope>
    <source>
        <strain evidence="4">ATCC 50983 / TXsc</strain>
    </source>
</reference>
<proteinExistence type="predicted"/>
<sequence length="170" mass="18355">MSSSSAEPHRASCLPELDDLLARPGNRHCADCGRDSPRWASVNLGVFLCRDCSSIHNRLGVNVSIVQSLVLDSWQNTCDNGGCELDPALHSLNVELAADTGYCLVAGCDTDGDLAGFITCTTEYGDALSMDNCDDRIEIVKEQLAKGGFRFAWIMNHAFPENITVPTTTS</sequence>
<keyword evidence="4" id="KW-1185">Reference proteome</keyword>
<evidence type="ECO:0000313" key="3">
    <source>
        <dbReference type="EMBL" id="EER20693.1"/>
    </source>
</evidence>
<dbReference type="PROSITE" id="PS50115">
    <property type="entry name" value="ARFGAP"/>
    <property type="match status" value="1"/>
</dbReference>
<evidence type="ECO:0000313" key="4">
    <source>
        <dbReference type="Proteomes" id="UP000007800"/>
    </source>
</evidence>
<accession>C5K477</accession>
<keyword evidence="1" id="KW-0479">Metal-binding</keyword>
<dbReference type="Pfam" id="PF01412">
    <property type="entry name" value="ArfGap"/>
    <property type="match status" value="1"/>
</dbReference>
<dbReference type="GeneID" id="9051252"/>
<dbReference type="InterPro" id="IPR038508">
    <property type="entry name" value="ArfGAP_dom_sf"/>
</dbReference>
<dbReference type="InterPro" id="IPR037278">
    <property type="entry name" value="ARFGAP/RecO"/>
</dbReference>
<keyword evidence="1" id="KW-0862">Zinc</keyword>
<evidence type="ECO:0000256" key="1">
    <source>
        <dbReference type="PROSITE-ProRule" id="PRU00288"/>
    </source>
</evidence>
<keyword evidence="1" id="KW-0863">Zinc-finger</keyword>
<dbReference type="SUPFAM" id="SSF57863">
    <property type="entry name" value="ArfGap/RecO-like zinc finger"/>
    <property type="match status" value="1"/>
</dbReference>
<dbReference type="Gene3D" id="1.10.220.150">
    <property type="entry name" value="Arf GTPase activating protein"/>
    <property type="match status" value="1"/>
</dbReference>
<dbReference type="PANTHER" id="PTHR46419:SF2">
    <property type="entry name" value="ADP-RIBOSYLATION FACTOR GTPASE-ACTIVATING PROTEIN AGD5"/>
    <property type="match status" value="1"/>
</dbReference>
<gene>
    <name evidence="3" type="ORF">Pmar_PMAR015633</name>
</gene>
<dbReference type="InterPro" id="IPR001164">
    <property type="entry name" value="ArfGAP_dom"/>
</dbReference>